<dbReference type="GO" id="GO:0016887">
    <property type="term" value="F:ATP hydrolysis activity"/>
    <property type="evidence" value="ECO:0007669"/>
    <property type="project" value="InterPro"/>
</dbReference>
<evidence type="ECO:0000256" key="2">
    <source>
        <dbReference type="ARBA" id="ARBA00022840"/>
    </source>
</evidence>
<dbReference type="SUPFAM" id="SSF52540">
    <property type="entry name" value="P-loop containing nucleoside triphosphate hydrolases"/>
    <property type="match status" value="1"/>
</dbReference>
<proteinExistence type="predicted"/>
<evidence type="ECO:0000256" key="1">
    <source>
        <dbReference type="ARBA" id="ARBA00022741"/>
    </source>
</evidence>
<dbReference type="AlphaFoldDB" id="A0A5N5TAI9"/>
<accession>A0A5N5TAI9</accession>
<protein>
    <submittedName>
        <fullName evidence="4">Putative ABC transporter ATP-binding protein</fullName>
    </submittedName>
</protein>
<evidence type="ECO:0000259" key="3">
    <source>
        <dbReference type="Pfam" id="PF00005"/>
    </source>
</evidence>
<feature type="domain" description="ABC transporter" evidence="3">
    <location>
        <begin position="65"/>
        <end position="140"/>
    </location>
</feature>
<name>A0A5N5TAI9_9CRUS</name>
<sequence length="170" mass="18688">MFSDLFGKIEGKKLLVLVENGTLAKVKIFSLDKENLSKSDEPKDSVVVEKASFSYGISKEDQVVLTDISTSIEKGKVTMVLGSVGTGKSSFLLALLGEITKVAGTVQWNRDGNVAFVSQNPWLINASLRENILMGKRFISRKYNNVISLCALKQDIALLPDGDRLDIRIH</sequence>
<dbReference type="InterPro" id="IPR050173">
    <property type="entry name" value="ABC_transporter_C-like"/>
</dbReference>
<dbReference type="GO" id="GO:0042626">
    <property type="term" value="F:ATPase-coupled transmembrane transporter activity"/>
    <property type="evidence" value="ECO:0007669"/>
    <property type="project" value="TreeGrafter"/>
</dbReference>
<organism evidence="4 5">
    <name type="scientific">Armadillidium nasatum</name>
    <dbReference type="NCBI Taxonomy" id="96803"/>
    <lineage>
        <taxon>Eukaryota</taxon>
        <taxon>Metazoa</taxon>
        <taxon>Ecdysozoa</taxon>
        <taxon>Arthropoda</taxon>
        <taxon>Crustacea</taxon>
        <taxon>Multicrustacea</taxon>
        <taxon>Malacostraca</taxon>
        <taxon>Eumalacostraca</taxon>
        <taxon>Peracarida</taxon>
        <taxon>Isopoda</taxon>
        <taxon>Oniscidea</taxon>
        <taxon>Crinocheta</taxon>
        <taxon>Armadillidiidae</taxon>
        <taxon>Armadillidium</taxon>
    </lineage>
</organism>
<dbReference type="InterPro" id="IPR003439">
    <property type="entry name" value="ABC_transporter-like_ATP-bd"/>
</dbReference>
<dbReference type="OrthoDB" id="10056452at2759"/>
<evidence type="ECO:0000313" key="4">
    <source>
        <dbReference type="EMBL" id="KAB7503267.1"/>
    </source>
</evidence>
<dbReference type="PANTHER" id="PTHR24223">
    <property type="entry name" value="ATP-BINDING CASSETTE SUB-FAMILY C"/>
    <property type="match status" value="1"/>
</dbReference>
<reference evidence="4 5" key="1">
    <citation type="journal article" date="2019" name="PLoS Biol.">
        <title>Sex chromosomes control vertical transmission of feminizing Wolbachia symbionts in an isopod.</title>
        <authorList>
            <person name="Becking T."/>
            <person name="Chebbi M.A."/>
            <person name="Giraud I."/>
            <person name="Moumen B."/>
            <person name="Laverre T."/>
            <person name="Caubet Y."/>
            <person name="Peccoud J."/>
            <person name="Gilbert C."/>
            <person name="Cordaux R."/>
        </authorList>
    </citation>
    <scope>NUCLEOTIDE SEQUENCE [LARGE SCALE GENOMIC DNA]</scope>
    <source>
        <strain evidence="4">ANa2</strain>
        <tissue evidence="4">Whole body excluding digestive tract and cuticle</tissue>
    </source>
</reference>
<keyword evidence="1" id="KW-0547">Nucleotide-binding</keyword>
<dbReference type="GO" id="GO:0005524">
    <property type="term" value="F:ATP binding"/>
    <property type="evidence" value="ECO:0007669"/>
    <property type="project" value="UniProtKB-KW"/>
</dbReference>
<gene>
    <name evidence="4" type="ORF">Anas_10907</name>
</gene>
<keyword evidence="5" id="KW-1185">Reference proteome</keyword>
<dbReference type="Gene3D" id="3.40.50.300">
    <property type="entry name" value="P-loop containing nucleotide triphosphate hydrolases"/>
    <property type="match status" value="1"/>
</dbReference>
<dbReference type="GO" id="GO:0016020">
    <property type="term" value="C:membrane"/>
    <property type="evidence" value="ECO:0007669"/>
    <property type="project" value="TreeGrafter"/>
</dbReference>
<dbReference type="EMBL" id="SEYY01005511">
    <property type="protein sequence ID" value="KAB7503267.1"/>
    <property type="molecule type" value="Genomic_DNA"/>
</dbReference>
<comment type="caution">
    <text evidence="4">The sequence shown here is derived from an EMBL/GenBank/DDBJ whole genome shotgun (WGS) entry which is preliminary data.</text>
</comment>
<evidence type="ECO:0000313" key="5">
    <source>
        <dbReference type="Proteomes" id="UP000326759"/>
    </source>
</evidence>
<dbReference type="Pfam" id="PF00005">
    <property type="entry name" value="ABC_tran"/>
    <property type="match status" value="1"/>
</dbReference>
<dbReference type="InterPro" id="IPR027417">
    <property type="entry name" value="P-loop_NTPase"/>
</dbReference>
<keyword evidence="2 4" id="KW-0067">ATP-binding</keyword>
<dbReference type="Proteomes" id="UP000326759">
    <property type="component" value="Unassembled WGS sequence"/>
</dbReference>